<name>A0A1N6Q2Z4_9GAMM</name>
<keyword evidence="2" id="KW-1185">Reference proteome</keyword>
<accession>A0A1N6Q2Z4</accession>
<dbReference type="EMBL" id="FTMN01000002">
    <property type="protein sequence ID" value="SIQ10948.1"/>
    <property type="molecule type" value="Genomic_DNA"/>
</dbReference>
<dbReference type="RefSeq" id="WP_076461590.1">
    <property type="nucleotide sequence ID" value="NZ_FTMN01000002.1"/>
</dbReference>
<evidence type="ECO:0000313" key="1">
    <source>
        <dbReference type="EMBL" id="SIQ10948.1"/>
    </source>
</evidence>
<sequence length="105" mass="10714">MAAGKLGAAVPPAEVDTTVYTVPAETVTTLNISVVNRGVDASVLSVAITTNEVPADEDFIEYGLSIPASGVFERTALVAGPGENIIVQASTGSCSVRIFGFEEVA</sequence>
<evidence type="ECO:0000313" key="2">
    <source>
        <dbReference type="Proteomes" id="UP000186895"/>
    </source>
</evidence>
<protein>
    <recommendedName>
        <fullName evidence="3">CARDB domain-containing protein</fullName>
    </recommendedName>
</protein>
<dbReference type="STRING" id="49186.SAMN05421647_102217"/>
<dbReference type="AlphaFoldDB" id="A0A1N6Q2Z4"/>
<proteinExistence type="predicted"/>
<reference evidence="1 2" key="1">
    <citation type="submission" date="2017-01" db="EMBL/GenBank/DDBJ databases">
        <authorList>
            <person name="Mah S.A."/>
            <person name="Swanson W.J."/>
            <person name="Moy G.W."/>
            <person name="Vacquier V.D."/>
        </authorList>
    </citation>
    <scope>NUCLEOTIDE SEQUENCE [LARGE SCALE GENOMIC DNA]</scope>
    <source>
        <strain evidence="1 2">DSM 7027</strain>
    </source>
</reference>
<evidence type="ECO:0008006" key="3">
    <source>
        <dbReference type="Google" id="ProtNLM"/>
    </source>
</evidence>
<gene>
    <name evidence="1" type="ORF">SAMN05421647_102217</name>
</gene>
<dbReference type="Proteomes" id="UP000186895">
    <property type="component" value="Unassembled WGS sequence"/>
</dbReference>
<organism evidence="1 2">
    <name type="scientific">Marinobacterium stanieri</name>
    <dbReference type="NCBI Taxonomy" id="49186"/>
    <lineage>
        <taxon>Bacteria</taxon>
        <taxon>Pseudomonadati</taxon>
        <taxon>Pseudomonadota</taxon>
        <taxon>Gammaproteobacteria</taxon>
        <taxon>Oceanospirillales</taxon>
        <taxon>Oceanospirillaceae</taxon>
        <taxon>Marinobacterium</taxon>
    </lineage>
</organism>